<dbReference type="Gene3D" id="3.40.50.720">
    <property type="entry name" value="NAD(P)-binding Rossmann-like Domain"/>
    <property type="match status" value="1"/>
</dbReference>
<accession>A0ABQ2ER69</accession>
<dbReference type="InterPro" id="IPR013328">
    <property type="entry name" value="6PGD_dom2"/>
</dbReference>
<proteinExistence type="predicted"/>
<evidence type="ECO:0000313" key="3">
    <source>
        <dbReference type="EMBL" id="GGK21753.1"/>
    </source>
</evidence>
<dbReference type="PANTHER" id="PTHR43580:SF2">
    <property type="entry name" value="CYTOKINE-LIKE NUCLEAR FACTOR N-PAC"/>
    <property type="match status" value="1"/>
</dbReference>
<dbReference type="InterPro" id="IPR048666">
    <property type="entry name" value="RedAm-like_C"/>
</dbReference>
<evidence type="ECO:0000259" key="1">
    <source>
        <dbReference type="Pfam" id="PF03446"/>
    </source>
</evidence>
<evidence type="ECO:0000313" key="4">
    <source>
        <dbReference type="Proteomes" id="UP000660265"/>
    </source>
</evidence>
<dbReference type="InterPro" id="IPR006115">
    <property type="entry name" value="6PGDH_NADP-bd"/>
</dbReference>
<name>A0ABQ2ER69_9ACTN</name>
<sequence>MGSTAVSVIGLGEMGRALAGALVTAGHPTTVWNRSAARGDELVARGALRAATVEEAVGASPLTIVCLLDYDVTDALLRPAAGALRGRTLVNLTNGTPAQARRTEAWATDHGAAYLDGGIMAIPPTVATPRAFILYSGQKRHFEAHRESLEVLGAAEYLGAEVGTAALYDLALLSAMDHMFNGFFHSVAMATSHREGTAAGFTRFLVPWLTNMAQMMPTFAADVDSDAEPSFTQGLDVVLSGARNMAQASRDAGVRADYFERSVAALERQCAEGLTVYSAPEAVRDLRTTSD</sequence>
<feature type="domain" description="NADPH-dependent reductive aminase-like C-terminal" evidence="2">
    <location>
        <begin position="162"/>
        <end position="278"/>
    </location>
</feature>
<dbReference type="Pfam" id="PF21761">
    <property type="entry name" value="RedAm-like_C"/>
    <property type="match status" value="1"/>
</dbReference>
<dbReference type="SUPFAM" id="SSF51735">
    <property type="entry name" value="NAD(P)-binding Rossmann-fold domains"/>
    <property type="match status" value="1"/>
</dbReference>
<feature type="domain" description="6-phosphogluconate dehydrogenase NADP-binding" evidence="1">
    <location>
        <begin position="6"/>
        <end position="154"/>
    </location>
</feature>
<organism evidence="3 4">
    <name type="scientific">Streptomyces camponoticapitis</name>
    <dbReference type="NCBI Taxonomy" id="1616125"/>
    <lineage>
        <taxon>Bacteria</taxon>
        <taxon>Bacillati</taxon>
        <taxon>Actinomycetota</taxon>
        <taxon>Actinomycetes</taxon>
        <taxon>Kitasatosporales</taxon>
        <taxon>Streptomycetaceae</taxon>
        <taxon>Streptomyces</taxon>
    </lineage>
</organism>
<reference evidence="4" key="1">
    <citation type="journal article" date="2019" name="Int. J. Syst. Evol. Microbiol.">
        <title>The Global Catalogue of Microorganisms (GCM) 10K type strain sequencing project: providing services to taxonomists for standard genome sequencing and annotation.</title>
        <authorList>
            <consortium name="The Broad Institute Genomics Platform"/>
            <consortium name="The Broad Institute Genome Sequencing Center for Infectious Disease"/>
            <person name="Wu L."/>
            <person name="Ma J."/>
        </authorList>
    </citation>
    <scope>NUCLEOTIDE SEQUENCE [LARGE SCALE GENOMIC DNA]</scope>
    <source>
        <strain evidence="4">CGMCC 4.7275</strain>
    </source>
</reference>
<dbReference type="EMBL" id="BMMV01000026">
    <property type="protein sequence ID" value="GGK21753.1"/>
    <property type="molecule type" value="Genomic_DNA"/>
</dbReference>
<protein>
    <submittedName>
        <fullName evidence="3">6-phosphogluconate dehydrogenase</fullName>
    </submittedName>
</protein>
<dbReference type="InterPro" id="IPR051265">
    <property type="entry name" value="HIBADH-related_NP60_sf"/>
</dbReference>
<dbReference type="InterPro" id="IPR036291">
    <property type="entry name" value="NAD(P)-bd_dom_sf"/>
</dbReference>
<dbReference type="Gene3D" id="1.10.1040.10">
    <property type="entry name" value="N-(1-d-carboxylethyl)-l-norvaline Dehydrogenase, domain 2"/>
    <property type="match status" value="1"/>
</dbReference>
<comment type="caution">
    <text evidence="3">The sequence shown here is derived from an EMBL/GenBank/DDBJ whole genome shotgun (WGS) entry which is preliminary data.</text>
</comment>
<dbReference type="PANTHER" id="PTHR43580">
    <property type="entry name" value="OXIDOREDUCTASE GLYR1-RELATED"/>
    <property type="match status" value="1"/>
</dbReference>
<evidence type="ECO:0000259" key="2">
    <source>
        <dbReference type="Pfam" id="PF21761"/>
    </source>
</evidence>
<dbReference type="Proteomes" id="UP000660265">
    <property type="component" value="Unassembled WGS sequence"/>
</dbReference>
<dbReference type="RefSeq" id="WP_229701255.1">
    <property type="nucleotide sequence ID" value="NZ_BMMV01000026.1"/>
</dbReference>
<gene>
    <name evidence="3" type="ORF">GCM10011583_62220</name>
</gene>
<dbReference type="Pfam" id="PF03446">
    <property type="entry name" value="NAD_binding_2"/>
    <property type="match status" value="1"/>
</dbReference>
<keyword evidence="4" id="KW-1185">Reference proteome</keyword>